<evidence type="ECO:0000313" key="2">
    <source>
        <dbReference type="EMBL" id="KAK4148519.1"/>
    </source>
</evidence>
<dbReference type="AlphaFoldDB" id="A0AAN6VCG4"/>
<name>A0AAN6VCG4_9PEZI</name>
<keyword evidence="3" id="KW-1185">Reference proteome</keyword>
<feature type="region of interest" description="Disordered" evidence="1">
    <location>
        <begin position="1"/>
        <end position="124"/>
    </location>
</feature>
<dbReference type="Proteomes" id="UP001302745">
    <property type="component" value="Unassembled WGS sequence"/>
</dbReference>
<protein>
    <submittedName>
        <fullName evidence="2">Uncharacterized protein</fullName>
    </submittedName>
</protein>
<feature type="compositionally biased region" description="Acidic residues" evidence="1">
    <location>
        <begin position="178"/>
        <end position="191"/>
    </location>
</feature>
<feature type="region of interest" description="Disordered" evidence="1">
    <location>
        <begin position="140"/>
        <end position="270"/>
    </location>
</feature>
<comment type="caution">
    <text evidence="2">The sequence shown here is derived from an EMBL/GenBank/DDBJ whole genome shotgun (WGS) entry which is preliminary data.</text>
</comment>
<gene>
    <name evidence="2" type="ORF">C8A00DRAFT_38904</name>
</gene>
<sequence length="396" mass="43308">MYARFASENQAGAAAREGRSSGPVQVPPEENAQESRPTPVRQPEEVQHQSQYQQHIQYQERDSITRGPTDTPLPETISSRLSPGRIVEKLARKLSKQNLRLSRSKHGQRQTQQPPTPGFPSSAAAKITVRPPELRRFHGWAAREALGQPQHQALASPSGENSTPSTPWLPLPTLDVGEPIEVDEAYMEQPDDDSRINDAHVEKPDDRRLLDARRPRWQTNSQLRASSSTRPTDPRLASMIATGTQCNVRRESRLAPTPSPSPLPSPSTATGVTVAAHPPYIEPDPDCAMPTPEIDPDDNDADARWSSVMSGGLLSLAEEGGSMRYSIGPGGIRKYTVNGVALRYRLSADAALRCPNVVRNRPRMRRRTKTRHGSTTSSAVTSPAMSAAPSPPPLPL</sequence>
<evidence type="ECO:0000313" key="3">
    <source>
        <dbReference type="Proteomes" id="UP001302745"/>
    </source>
</evidence>
<reference evidence="2" key="1">
    <citation type="journal article" date="2023" name="Mol. Phylogenet. Evol.">
        <title>Genome-scale phylogeny and comparative genomics of the fungal order Sordariales.</title>
        <authorList>
            <person name="Hensen N."/>
            <person name="Bonometti L."/>
            <person name="Westerberg I."/>
            <person name="Brannstrom I.O."/>
            <person name="Guillou S."/>
            <person name="Cros-Aarteil S."/>
            <person name="Calhoun S."/>
            <person name="Haridas S."/>
            <person name="Kuo A."/>
            <person name="Mondo S."/>
            <person name="Pangilinan J."/>
            <person name="Riley R."/>
            <person name="LaButti K."/>
            <person name="Andreopoulos B."/>
            <person name="Lipzen A."/>
            <person name="Chen C."/>
            <person name="Yan M."/>
            <person name="Daum C."/>
            <person name="Ng V."/>
            <person name="Clum A."/>
            <person name="Steindorff A."/>
            <person name="Ohm R.A."/>
            <person name="Martin F."/>
            <person name="Silar P."/>
            <person name="Natvig D.O."/>
            <person name="Lalanne C."/>
            <person name="Gautier V."/>
            <person name="Ament-Velasquez S.L."/>
            <person name="Kruys A."/>
            <person name="Hutchinson M.I."/>
            <person name="Powell A.J."/>
            <person name="Barry K."/>
            <person name="Miller A.N."/>
            <person name="Grigoriev I.V."/>
            <person name="Debuchy R."/>
            <person name="Gladieux P."/>
            <person name="Hiltunen Thoren M."/>
            <person name="Johannesson H."/>
        </authorList>
    </citation>
    <scope>NUCLEOTIDE SEQUENCE</scope>
    <source>
        <strain evidence="2">CBS 538.74</strain>
    </source>
</reference>
<organism evidence="2 3">
    <name type="scientific">Chaetomidium leptoderma</name>
    <dbReference type="NCBI Taxonomy" id="669021"/>
    <lineage>
        <taxon>Eukaryota</taxon>
        <taxon>Fungi</taxon>
        <taxon>Dikarya</taxon>
        <taxon>Ascomycota</taxon>
        <taxon>Pezizomycotina</taxon>
        <taxon>Sordariomycetes</taxon>
        <taxon>Sordariomycetidae</taxon>
        <taxon>Sordariales</taxon>
        <taxon>Chaetomiaceae</taxon>
        <taxon>Chaetomidium</taxon>
    </lineage>
</organism>
<feature type="compositionally biased region" description="Basic residues" evidence="1">
    <location>
        <begin position="360"/>
        <end position="372"/>
    </location>
</feature>
<evidence type="ECO:0000256" key="1">
    <source>
        <dbReference type="SAM" id="MobiDB-lite"/>
    </source>
</evidence>
<feature type="compositionally biased region" description="Low complexity" evidence="1">
    <location>
        <begin position="162"/>
        <end position="174"/>
    </location>
</feature>
<feature type="compositionally biased region" description="Polar residues" evidence="1">
    <location>
        <begin position="217"/>
        <end position="231"/>
    </location>
</feature>
<feature type="compositionally biased region" description="Low complexity" evidence="1">
    <location>
        <begin position="48"/>
        <end position="57"/>
    </location>
</feature>
<proteinExistence type="predicted"/>
<dbReference type="EMBL" id="MU857342">
    <property type="protein sequence ID" value="KAK4148519.1"/>
    <property type="molecule type" value="Genomic_DNA"/>
</dbReference>
<feature type="region of interest" description="Disordered" evidence="1">
    <location>
        <begin position="357"/>
        <end position="396"/>
    </location>
</feature>
<reference evidence="2" key="2">
    <citation type="submission" date="2023-05" db="EMBL/GenBank/DDBJ databases">
        <authorList>
            <consortium name="Lawrence Berkeley National Laboratory"/>
            <person name="Steindorff A."/>
            <person name="Hensen N."/>
            <person name="Bonometti L."/>
            <person name="Westerberg I."/>
            <person name="Brannstrom I.O."/>
            <person name="Guillou S."/>
            <person name="Cros-Aarteil S."/>
            <person name="Calhoun S."/>
            <person name="Haridas S."/>
            <person name="Kuo A."/>
            <person name="Mondo S."/>
            <person name="Pangilinan J."/>
            <person name="Riley R."/>
            <person name="Labutti K."/>
            <person name="Andreopoulos B."/>
            <person name="Lipzen A."/>
            <person name="Chen C."/>
            <person name="Yanf M."/>
            <person name="Daum C."/>
            <person name="Ng V."/>
            <person name="Clum A."/>
            <person name="Ohm R."/>
            <person name="Martin F."/>
            <person name="Silar P."/>
            <person name="Natvig D."/>
            <person name="Lalanne C."/>
            <person name="Gautier V."/>
            <person name="Ament-Velasquez S.L."/>
            <person name="Kruys A."/>
            <person name="Hutchinson M.I."/>
            <person name="Powell A.J."/>
            <person name="Barry K."/>
            <person name="Miller A.N."/>
            <person name="Grigoriev I.V."/>
            <person name="Debuchy R."/>
            <person name="Gladieux P."/>
            <person name="Thoren M.H."/>
            <person name="Johannesson H."/>
        </authorList>
    </citation>
    <scope>NUCLEOTIDE SEQUENCE</scope>
    <source>
        <strain evidence="2">CBS 538.74</strain>
    </source>
</reference>
<feature type="compositionally biased region" description="Polar residues" evidence="1">
    <location>
        <begin position="149"/>
        <end position="161"/>
    </location>
</feature>
<feature type="compositionally biased region" description="Low complexity" evidence="1">
    <location>
        <begin position="374"/>
        <end position="388"/>
    </location>
</feature>
<accession>A0AAN6VCG4</accession>
<feature type="compositionally biased region" description="Basic and acidic residues" evidence="1">
    <location>
        <begin position="192"/>
        <end position="214"/>
    </location>
</feature>